<name>A0A9D2S612_9FIRM</name>
<dbReference type="AlphaFoldDB" id="A0A9D2S612"/>
<evidence type="ECO:0000313" key="6">
    <source>
        <dbReference type="EMBL" id="HJB57389.1"/>
    </source>
</evidence>
<keyword evidence="2 5" id="KW-0812">Transmembrane</keyword>
<dbReference type="PANTHER" id="PTHR37306:SF1">
    <property type="entry name" value="COLICIN V PRODUCTION PROTEIN"/>
    <property type="match status" value="1"/>
</dbReference>
<comment type="caution">
    <text evidence="6">The sequence shown here is derived from an EMBL/GenBank/DDBJ whole genome shotgun (WGS) entry which is preliminary data.</text>
</comment>
<dbReference type="GO" id="GO:0016020">
    <property type="term" value="C:membrane"/>
    <property type="evidence" value="ECO:0007669"/>
    <property type="project" value="UniProtKB-SubCell"/>
</dbReference>
<dbReference type="Proteomes" id="UP000824208">
    <property type="component" value="Unassembled WGS sequence"/>
</dbReference>
<protein>
    <submittedName>
        <fullName evidence="6">CvpA family protein</fullName>
    </submittedName>
</protein>
<dbReference type="GO" id="GO:0009403">
    <property type="term" value="P:toxin biosynthetic process"/>
    <property type="evidence" value="ECO:0007669"/>
    <property type="project" value="InterPro"/>
</dbReference>
<evidence type="ECO:0000256" key="5">
    <source>
        <dbReference type="SAM" id="Phobius"/>
    </source>
</evidence>
<proteinExistence type="predicted"/>
<evidence type="ECO:0000256" key="1">
    <source>
        <dbReference type="ARBA" id="ARBA00004141"/>
    </source>
</evidence>
<evidence type="ECO:0000256" key="4">
    <source>
        <dbReference type="ARBA" id="ARBA00023136"/>
    </source>
</evidence>
<evidence type="ECO:0000256" key="3">
    <source>
        <dbReference type="ARBA" id="ARBA00022989"/>
    </source>
</evidence>
<evidence type="ECO:0000256" key="2">
    <source>
        <dbReference type="ARBA" id="ARBA00022692"/>
    </source>
</evidence>
<feature type="transmembrane region" description="Helical" evidence="5">
    <location>
        <begin position="32"/>
        <end position="54"/>
    </location>
</feature>
<sequence>MPYILDLIVIAVVALFVWRGAARGLVLSLCGLMAFVVAFAGAGLAAQTLSPAVADALEPRFAAVIEEQLDAQIQQLPEGVDPSGDSPLSGVLEILENLGLYDTVAGAVEDAVQGGMTSAAADTAAAVAASVAQSVAYRVIFAVAFALLLAAWGVLSRTLNLMARLPVLHFLNKTGGALIGVIQAFVILSVAVWLLQVLGHAIPQETVQQTWLLKHFLNAPALLAGLAA</sequence>
<gene>
    <name evidence="6" type="ORF">H9714_07550</name>
</gene>
<keyword evidence="4 5" id="KW-0472">Membrane</keyword>
<dbReference type="InterPro" id="IPR003825">
    <property type="entry name" value="Colicin-V_CvpA"/>
</dbReference>
<reference evidence="6" key="1">
    <citation type="journal article" date="2021" name="PeerJ">
        <title>Extensive microbial diversity within the chicken gut microbiome revealed by metagenomics and culture.</title>
        <authorList>
            <person name="Gilroy R."/>
            <person name="Ravi A."/>
            <person name="Getino M."/>
            <person name="Pursley I."/>
            <person name="Horton D.L."/>
            <person name="Alikhan N.F."/>
            <person name="Baker D."/>
            <person name="Gharbi K."/>
            <person name="Hall N."/>
            <person name="Watson M."/>
            <person name="Adriaenssens E.M."/>
            <person name="Foster-Nyarko E."/>
            <person name="Jarju S."/>
            <person name="Secka A."/>
            <person name="Antonio M."/>
            <person name="Oren A."/>
            <person name="Chaudhuri R.R."/>
            <person name="La Ragione R."/>
            <person name="Hildebrand F."/>
            <person name="Pallen M.J."/>
        </authorList>
    </citation>
    <scope>NUCLEOTIDE SEQUENCE</scope>
    <source>
        <strain evidence="6">CHK189-11263</strain>
    </source>
</reference>
<dbReference type="Pfam" id="PF02674">
    <property type="entry name" value="Colicin_V"/>
    <property type="match status" value="2"/>
</dbReference>
<dbReference type="PANTHER" id="PTHR37306">
    <property type="entry name" value="COLICIN V PRODUCTION PROTEIN"/>
    <property type="match status" value="1"/>
</dbReference>
<evidence type="ECO:0000313" key="7">
    <source>
        <dbReference type="Proteomes" id="UP000824208"/>
    </source>
</evidence>
<reference evidence="6" key="2">
    <citation type="submission" date="2021-04" db="EMBL/GenBank/DDBJ databases">
        <authorList>
            <person name="Gilroy R."/>
        </authorList>
    </citation>
    <scope>NUCLEOTIDE SEQUENCE</scope>
    <source>
        <strain evidence="6">CHK189-11263</strain>
    </source>
</reference>
<keyword evidence="3 5" id="KW-1133">Transmembrane helix</keyword>
<accession>A0A9D2S612</accession>
<feature type="transmembrane region" description="Helical" evidence="5">
    <location>
        <begin position="135"/>
        <end position="155"/>
    </location>
</feature>
<comment type="subcellular location">
    <subcellularLocation>
        <location evidence="1">Membrane</location>
        <topology evidence="1">Multi-pass membrane protein</topology>
    </subcellularLocation>
</comment>
<dbReference type="EMBL" id="DWYC01000063">
    <property type="protein sequence ID" value="HJB57389.1"/>
    <property type="molecule type" value="Genomic_DNA"/>
</dbReference>
<organism evidence="6 7">
    <name type="scientific">Candidatus Flavonifractor intestinipullorum</name>
    <dbReference type="NCBI Taxonomy" id="2838587"/>
    <lineage>
        <taxon>Bacteria</taxon>
        <taxon>Bacillati</taxon>
        <taxon>Bacillota</taxon>
        <taxon>Clostridia</taxon>
        <taxon>Eubacteriales</taxon>
        <taxon>Oscillospiraceae</taxon>
        <taxon>Flavonifractor</taxon>
    </lineage>
</organism>
<feature type="transmembrane region" description="Helical" evidence="5">
    <location>
        <begin position="175"/>
        <end position="195"/>
    </location>
</feature>